<evidence type="ECO:0000313" key="10">
    <source>
        <dbReference type="Proteomes" id="UP001597304"/>
    </source>
</evidence>
<evidence type="ECO:0000256" key="2">
    <source>
        <dbReference type="ARBA" id="ARBA00023444"/>
    </source>
</evidence>
<comment type="similarity">
    <text evidence="3">Belongs to the Ahb/Nir family.</text>
</comment>
<evidence type="ECO:0000256" key="1">
    <source>
        <dbReference type="ARBA" id="ARBA00023239"/>
    </source>
</evidence>
<evidence type="ECO:0000259" key="7">
    <source>
        <dbReference type="Pfam" id="PF17805"/>
    </source>
</evidence>
<dbReference type="InterPro" id="IPR040523">
    <property type="entry name" value="AsnC_trans_reg2"/>
</dbReference>
<evidence type="ECO:0000256" key="4">
    <source>
        <dbReference type="ARBA" id="ARBA00023471"/>
    </source>
</evidence>
<evidence type="ECO:0000256" key="5">
    <source>
        <dbReference type="ARBA" id="ARBA00048470"/>
    </source>
</evidence>
<proteinExistence type="inferred from homology"/>
<dbReference type="PANTHER" id="PTHR43413:SF1">
    <property type="entry name" value="SIROHEME DECARBOXYLASE NIRL SUBUNIT"/>
    <property type="match status" value="1"/>
</dbReference>
<keyword evidence="1" id="KW-0456">Lyase</keyword>
<comment type="pathway">
    <text evidence="2">Porphyrin-containing compound metabolism.</text>
</comment>
<keyword evidence="10" id="KW-1185">Reference proteome</keyword>
<comment type="catalytic activity">
    <reaction evidence="5">
        <text>siroheme + 2 H(+) = 12,18-didecarboxysiroheme + 2 CO2</text>
        <dbReference type="Rhea" id="RHEA:19093"/>
        <dbReference type="ChEBI" id="CHEBI:15378"/>
        <dbReference type="ChEBI" id="CHEBI:16526"/>
        <dbReference type="ChEBI" id="CHEBI:60052"/>
        <dbReference type="ChEBI" id="CHEBI:140497"/>
        <dbReference type="EC" id="4.1.1.111"/>
    </reaction>
</comment>
<name>A0ABW4KQN9_9BURK</name>
<evidence type="ECO:0000256" key="3">
    <source>
        <dbReference type="ARBA" id="ARBA00023457"/>
    </source>
</evidence>
<dbReference type="Proteomes" id="UP001597304">
    <property type="component" value="Unassembled WGS sequence"/>
</dbReference>
<dbReference type="EC" id="4.1.1.111" evidence="4"/>
<feature type="domain" description="Siroheme decarboxylase NirL-like HTH" evidence="8">
    <location>
        <begin position="21"/>
        <end position="62"/>
    </location>
</feature>
<accession>A0ABW4KQN9</accession>
<reference evidence="10" key="1">
    <citation type="journal article" date="2019" name="Int. J. Syst. Evol. Microbiol.">
        <title>The Global Catalogue of Microorganisms (GCM) 10K type strain sequencing project: providing services to taxonomists for standard genome sequencing and annotation.</title>
        <authorList>
            <consortium name="The Broad Institute Genomics Platform"/>
            <consortium name="The Broad Institute Genome Sequencing Center for Infectious Disease"/>
            <person name="Wu L."/>
            <person name="Ma J."/>
        </authorList>
    </citation>
    <scope>NUCLEOTIDE SEQUENCE [LARGE SCALE GENOMIC DNA]</scope>
    <source>
        <strain evidence="10">LMG 29247</strain>
    </source>
</reference>
<dbReference type="Pfam" id="PF17805">
    <property type="entry name" value="AsnC_trans_reg2"/>
    <property type="match status" value="2"/>
</dbReference>
<sequence length="353" mass="37699">MPDTSRALRSALPDSPAWLPRLLNEWQRGFPLANRPFALVGQALAATENEVIDAVASLLASGAASRLGGVWAPGAGGSALLCAMAVPPAQLSEVAARVSAHPGVNHNYEREHGINLWFVTTGCDAVAVEFALRDIERDTSLPVLRLAMQRAYRIDLGFDLHRPAGAGGVQQRAPKVRAEHAPLAALVEAGVPLVPAPYAQWAAQLGCSEAEVLAQLQAWLDAGTLRRLGLVVRHHEAGFAANAMTVFDLPDDQVDTFGERLAAQPGVTLCYRRTRAVGWPYNLYCMVHGRSREDTLALLQAAIAGAGLQAAPQQVLFSRRRFKQTGARYFRPLPTGDAQPAGPSAAPEPAHAD</sequence>
<dbReference type="RefSeq" id="WP_187265691.1">
    <property type="nucleotide sequence ID" value="NZ_JBHUEJ010000007.1"/>
</dbReference>
<feature type="domain" description="Siroheme decarboxylase AsnC-like ligand binding" evidence="7">
    <location>
        <begin position="237"/>
        <end position="323"/>
    </location>
</feature>
<comment type="caution">
    <text evidence="9">The sequence shown here is derived from an EMBL/GenBank/DDBJ whole genome shotgun (WGS) entry which is preliminary data.</text>
</comment>
<evidence type="ECO:0000256" key="6">
    <source>
        <dbReference type="SAM" id="MobiDB-lite"/>
    </source>
</evidence>
<dbReference type="PANTHER" id="PTHR43413">
    <property type="entry name" value="TRANSCRIPTIONAL REGULATOR, ASNC FAMILY"/>
    <property type="match status" value="1"/>
</dbReference>
<gene>
    <name evidence="9" type="ORF">ACFSF0_02650</name>
</gene>
<protein>
    <recommendedName>
        <fullName evidence="4">siroheme decarboxylase</fullName>
        <ecNumber evidence="4">4.1.1.111</ecNumber>
    </recommendedName>
</protein>
<dbReference type="InterPro" id="IPR050684">
    <property type="entry name" value="HTH-Siroheme_Decarb"/>
</dbReference>
<dbReference type="InterPro" id="IPR053953">
    <property type="entry name" value="NirdL-like_HTH"/>
</dbReference>
<evidence type="ECO:0000259" key="8">
    <source>
        <dbReference type="Pfam" id="PF22451"/>
    </source>
</evidence>
<feature type="domain" description="Siroheme decarboxylase NirL-like HTH" evidence="8">
    <location>
        <begin position="186"/>
        <end position="226"/>
    </location>
</feature>
<dbReference type="Gene3D" id="3.30.70.3460">
    <property type="match status" value="2"/>
</dbReference>
<dbReference type="Pfam" id="PF22451">
    <property type="entry name" value="NirdL-like_HTH"/>
    <property type="match status" value="2"/>
</dbReference>
<organism evidence="9 10">
    <name type="scientific">Ottowia flava</name>
    <dbReference type="NCBI Taxonomy" id="2675430"/>
    <lineage>
        <taxon>Bacteria</taxon>
        <taxon>Pseudomonadati</taxon>
        <taxon>Pseudomonadota</taxon>
        <taxon>Betaproteobacteria</taxon>
        <taxon>Burkholderiales</taxon>
        <taxon>Comamonadaceae</taxon>
        <taxon>Ottowia</taxon>
    </lineage>
</organism>
<feature type="domain" description="Siroheme decarboxylase AsnC-like ligand binding" evidence="7">
    <location>
        <begin position="79"/>
        <end position="147"/>
    </location>
</feature>
<dbReference type="EMBL" id="JBHUEJ010000007">
    <property type="protein sequence ID" value="MFD1709494.1"/>
    <property type="molecule type" value="Genomic_DNA"/>
</dbReference>
<feature type="region of interest" description="Disordered" evidence="6">
    <location>
        <begin position="330"/>
        <end position="353"/>
    </location>
</feature>
<dbReference type="Gene3D" id="1.10.10.2890">
    <property type="match status" value="1"/>
</dbReference>
<evidence type="ECO:0000313" key="9">
    <source>
        <dbReference type="EMBL" id="MFD1709494.1"/>
    </source>
</evidence>